<reference evidence="3" key="1">
    <citation type="submission" date="2016-10" db="EMBL/GenBank/DDBJ databases">
        <title>Comparative genomics uncovers the prolific and rare metabolic potential of the cyanobacterial genus Moorea.</title>
        <authorList>
            <person name="Leao T."/>
            <person name="Castelao G."/>
            <person name="Korobeynikov A."/>
            <person name="Monroe E.A."/>
            <person name="Podell S."/>
            <person name="Glukhov E."/>
            <person name="Allen E."/>
            <person name="Gerwick W.H."/>
            <person name="Gerwick L."/>
        </authorList>
    </citation>
    <scope>NUCLEOTIDE SEQUENCE [LARGE SCALE GENOMIC DNA]</scope>
    <source>
        <strain evidence="3">JHB</strain>
    </source>
</reference>
<evidence type="ECO:0000259" key="1">
    <source>
        <dbReference type="PROSITE" id="PS50830"/>
    </source>
</evidence>
<dbReference type="InterPro" id="IPR016071">
    <property type="entry name" value="Staphylococal_nuclease_OB-fold"/>
</dbReference>
<dbReference type="AlphaFoldDB" id="A0A1D9GBE0"/>
<dbReference type="Proteomes" id="UP000176944">
    <property type="component" value="Chromosome"/>
</dbReference>
<sequence>MKGTVIKNLKLIKVVDGDTIKILLDNEQESIRFVCLDTEESQRAGSKPITNAGILASKWAKEYFGTNEQGIPNQDVWVDLEFDTNDPVEVCLVKHRGNYGRLLCYIYKAGEQENFNVRIVREGWSPYFVKYGSSRLYHREFMEAEAEAQAKGIGIWDPATNAGGKSRDYTTLIPWWYLRNQVVEDYRNAGSQAGVLSVRLNYNEIVEAAKAGNQITVLCDLQGGINKWPGNGALIYAGSRFHRFNLWIPDRDSEAAQTILGLIETRYAKSGRGYVYVTGTASLYPPNQDGKPQIVITDAKQLADFPPGQ</sequence>
<dbReference type="Gene3D" id="2.40.50.90">
    <property type="match status" value="1"/>
</dbReference>
<gene>
    <name evidence="2" type="ORF">BJP36_24940</name>
</gene>
<dbReference type="SUPFAM" id="SSF50199">
    <property type="entry name" value="Staphylococcal nuclease"/>
    <property type="match status" value="1"/>
</dbReference>
<evidence type="ECO:0000313" key="2">
    <source>
        <dbReference type="EMBL" id="AOY84871.1"/>
    </source>
</evidence>
<accession>A0A1D9GBE0</accession>
<dbReference type="InterPro" id="IPR035437">
    <property type="entry name" value="SNase_OB-fold_sf"/>
</dbReference>
<protein>
    <submittedName>
        <fullName evidence="2">Thermonuclease family protein</fullName>
    </submittedName>
</protein>
<name>A0A1D9GBE0_MOOP1</name>
<dbReference type="SMART" id="SM00318">
    <property type="entry name" value="SNc"/>
    <property type="match status" value="1"/>
</dbReference>
<dbReference type="PROSITE" id="PS50830">
    <property type="entry name" value="TNASE_3"/>
    <property type="match status" value="1"/>
</dbReference>
<evidence type="ECO:0000313" key="3">
    <source>
        <dbReference type="Proteomes" id="UP000176944"/>
    </source>
</evidence>
<dbReference type="Pfam" id="PF00565">
    <property type="entry name" value="SNase"/>
    <property type="match status" value="1"/>
</dbReference>
<proteinExistence type="predicted"/>
<organism evidence="2 3">
    <name type="scientific">Moorena producens (strain JHB)</name>
    <dbReference type="NCBI Taxonomy" id="1454205"/>
    <lineage>
        <taxon>Bacteria</taxon>
        <taxon>Bacillati</taxon>
        <taxon>Cyanobacteriota</taxon>
        <taxon>Cyanophyceae</taxon>
        <taxon>Coleofasciculales</taxon>
        <taxon>Coleofasciculaceae</taxon>
        <taxon>Moorena</taxon>
    </lineage>
</organism>
<feature type="domain" description="TNase-like" evidence="1">
    <location>
        <begin position="5"/>
        <end position="158"/>
    </location>
</feature>
<dbReference type="EMBL" id="CP017708">
    <property type="protein sequence ID" value="AOY84871.1"/>
    <property type="molecule type" value="Genomic_DNA"/>
</dbReference>